<dbReference type="SUPFAM" id="SSF52949">
    <property type="entry name" value="Macro domain-like"/>
    <property type="match status" value="2"/>
</dbReference>
<dbReference type="InterPro" id="IPR043472">
    <property type="entry name" value="Macro_dom-like"/>
</dbReference>
<dbReference type="EMBL" id="LC738876">
    <property type="protein sequence ID" value="BDT62592.1"/>
    <property type="molecule type" value="Genomic_DNA"/>
</dbReference>
<evidence type="ECO:0000313" key="1">
    <source>
        <dbReference type="EMBL" id="BDT62592.1"/>
    </source>
</evidence>
<proteinExistence type="predicted"/>
<name>A0A9C7CF99_9VIRU</name>
<organism evidence="1">
    <name type="scientific">Metapenaeus ensis majanivirus</name>
    <dbReference type="NCBI Taxonomy" id="2984279"/>
    <lineage>
        <taxon>Viruses</taxon>
        <taxon>Viruses incertae sedis</taxon>
        <taxon>Naldaviricetes</taxon>
        <taxon>Nimaviridae</taxon>
    </lineage>
</organism>
<accession>A0A9C7CF99</accession>
<protein>
    <submittedName>
        <fullName evidence="1">Wsv206-like protein</fullName>
    </submittedName>
</protein>
<sequence>MTAIRNNKDMINKDTIQLEENKDVIKTINGDITKIDGDNHVLVQQLNCIAIKPHGLSQGMASAYPYGDVYSKRIPIGNRNCATLATRGVPGTVTLHFAKNKPVICNLYGQYCYTDSENQIFKNLKKYLHNKINNNQHLGYLNQEDDHSQLYYMEQDTKDQRYQWFLQGLEDLSNKLKMTHCNTVIFPYRIGCGMAKGDWHKYYSAIVNFAKKIKQDVIIISKT</sequence>
<dbReference type="Gene3D" id="3.40.220.10">
    <property type="entry name" value="Leucine Aminopeptidase, subunit E, domain 1"/>
    <property type="match status" value="1"/>
</dbReference>
<reference evidence="1" key="1">
    <citation type="submission" date="2022-10" db="EMBL/GenBank/DDBJ databases">
        <title>Genome sequences of endogenous nimaviruses in decapod crustaceans.</title>
        <authorList>
            <person name="Kawato S."/>
            <person name="Nozaki R."/>
            <person name="Kondo H."/>
            <person name="Hirono I."/>
        </authorList>
    </citation>
    <scope>NUCLEOTIDE SEQUENCE</scope>
    <source>
        <strain evidence="1">Mikawa-1</strain>
    </source>
</reference>